<organism evidence="3 4">
    <name type="scientific">Candidatus Argoarchaeum ethanivorans</name>
    <dbReference type="NCBI Taxonomy" id="2608793"/>
    <lineage>
        <taxon>Archaea</taxon>
        <taxon>Methanobacteriati</taxon>
        <taxon>Methanobacteriota</taxon>
        <taxon>Stenosarchaea group</taxon>
        <taxon>Methanomicrobia</taxon>
        <taxon>Methanosarcinales</taxon>
        <taxon>Methanosarcinales incertae sedis</taxon>
        <taxon>GOM Arc I cluster</taxon>
        <taxon>Candidatus Argoarchaeum</taxon>
    </lineage>
</organism>
<evidence type="ECO:0000256" key="1">
    <source>
        <dbReference type="SAM" id="MobiDB-lite"/>
    </source>
</evidence>
<evidence type="ECO:0000259" key="2">
    <source>
        <dbReference type="SMART" id="SM01040"/>
    </source>
</evidence>
<dbReference type="Proteomes" id="UP000606624">
    <property type="component" value="Unassembled WGS sequence"/>
</dbReference>
<feature type="compositionally biased region" description="Basic and acidic residues" evidence="1">
    <location>
        <begin position="222"/>
        <end position="240"/>
    </location>
</feature>
<dbReference type="AlphaFoldDB" id="A0A811T4V7"/>
<accession>A0A811T4V7</accession>
<evidence type="ECO:0000313" key="3">
    <source>
        <dbReference type="EMBL" id="CAD6490268.1"/>
    </source>
</evidence>
<proteinExistence type="predicted"/>
<dbReference type="EMBL" id="CAJHIN010000006">
    <property type="protein sequence ID" value="CAD6490268.1"/>
    <property type="molecule type" value="Genomic_DNA"/>
</dbReference>
<dbReference type="Pfam" id="PF02498">
    <property type="entry name" value="Bro-N"/>
    <property type="match status" value="1"/>
</dbReference>
<dbReference type="SMART" id="SM01040">
    <property type="entry name" value="Bro-N"/>
    <property type="match status" value="1"/>
</dbReference>
<feature type="domain" description="Bro-N" evidence="2">
    <location>
        <begin position="14"/>
        <end position="114"/>
    </location>
</feature>
<evidence type="ECO:0000313" key="4">
    <source>
        <dbReference type="Proteomes" id="UP000606624"/>
    </source>
</evidence>
<comment type="caution">
    <text evidence="3">The sequence shown here is derived from an EMBL/GenBank/DDBJ whole genome shotgun (WGS) entry which is preliminary data.</text>
</comment>
<protein>
    <recommendedName>
        <fullName evidence="2">Bro-N domain-containing protein</fullName>
    </recommendedName>
</protein>
<sequence length="278" mass="32292">MDSEKSLIVFQDKKIRSLWHNEEWFFSVVDIAAVLTEQGDAQKARKYWNKLSQRLREEGSEVVTNCHRLKLPAEDGKLRKTDCANTKTILRIIQSIPSPKAEPFKRWLAHVGFERIKEIEDPELAQERMKVIYEQKGYSKSWIDKRLRGIAVRQDLTDEWQKQGINEHIEFAILTAEISKASFGLTPSEYKNLKGLKNENLRDHMTDLELIFSMLGEASTSEIERTRNPETFNEHKKVSKDGGTIAKNARMELEQKTKKNVITGENYLKEPEKKKQMG</sequence>
<feature type="region of interest" description="Disordered" evidence="1">
    <location>
        <begin position="222"/>
        <end position="243"/>
    </location>
</feature>
<name>A0A811T4V7_9EURY</name>
<reference evidence="3" key="1">
    <citation type="submission" date="2020-10" db="EMBL/GenBank/DDBJ databases">
        <authorList>
            <person name="Hahn C.J."/>
            <person name="Laso-Perez R."/>
            <person name="Vulcano F."/>
            <person name="Vaziourakis K.-M."/>
            <person name="Stokke R."/>
            <person name="Steen I.H."/>
            <person name="Teske A."/>
            <person name="Boetius A."/>
            <person name="Liebeke M."/>
            <person name="Amann R."/>
            <person name="Knittel K."/>
        </authorList>
    </citation>
    <scope>NUCLEOTIDE SEQUENCE</scope>
    <source>
        <strain evidence="3">Gfbio:e3339647-f889-4370-9287-4fb5cb688e4c:AG392E03_GoMArc1</strain>
    </source>
</reference>
<dbReference type="InterPro" id="IPR003497">
    <property type="entry name" value="BRO_N_domain"/>
</dbReference>
<gene>
    <name evidence="3" type="ORF">KFBDDELM_00147</name>
</gene>